<gene>
    <name evidence="3" type="ORF">H8S45_15720</name>
</gene>
<keyword evidence="1" id="KW-0175">Coiled coil</keyword>
<keyword evidence="4" id="KW-1185">Reference proteome</keyword>
<name>A0A923LZ36_9FIRM</name>
<comment type="caution">
    <text evidence="3">The sequence shown here is derived from an EMBL/GenBank/DDBJ whole genome shotgun (WGS) entry which is preliminary data.</text>
</comment>
<evidence type="ECO:0000313" key="4">
    <source>
        <dbReference type="Proteomes" id="UP000606499"/>
    </source>
</evidence>
<dbReference type="Proteomes" id="UP000606499">
    <property type="component" value="Unassembled WGS sequence"/>
</dbReference>
<reference evidence="3" key="1">
    <citation type="submission" date="2020-08" db="EMBL/GenBank/DDBJ databases">
        <title>Genome public.</title>
        <authorList>
            <person name="Liu C."/>
            <person name="Sun Q."/>
        </authorList>
    </citation>
    <scope>NUCLEOTIDE SEQUENCE</scope>
    <source>
        <strain evidence="3">NSJ-28</strain>
    </source>
</reference>
<sequence>MENQCTNNPHECITLARVEALEKRMDRASDTHKEFFDRIRALEQDSAVQEERYNTIIEKLDSLTATVAEVTSKPARRWESIVDKSVWAVLAAVIAFLLARIGL</sequence>
<feature type="coiled-coil region" evidence="1">
    <location>
        <begin position="18"/>
        <end position="45"/>
    </location>
</feature>
<evidence type="ECO:0000313" key="3">
    <source>
        <dbReference type="EMBL" id="MBC5726887.1"/>
    </source>
</evidence>
<accession>A0A923LZ36</accession>
<dbReference type="Gene3D" id="1.20.5.170">
    <property type="match status" value="1"/>
</dbReference>
<proteinExistence type="predicted"/>
<evidence type="ECO:0000256" key="2">
    <source>
        <dbReference type="SAM" id="Phobius"/>
    </source>
</evidence>
<dbReference type="AlphaFoldDB" id="A0A923LZ36"/>
<keyword evidence="2" id="KW-1133">Transmembrane helix</keyword>
<organism evidence="3 4">
    <name type="scientific">Agathobaculum faecis</name>
    <dbReference type="NCBI Taxonomy" id="2763013"/>
    <lineage>
        <taxon>Bacteria</taxon>
        <taxon>Bacillati</taxon>
        <taxon>Bacillota</taxon>
        <taxon>Clostridia</taxon>
        <taxon>Eubacteriales</taxon>
        <taxon>Butyricicoccaceae</taxon>
        <taxon>Agathobaculum</taxon>
    </lineage>
</organism>
<keyword evidence="2" id="KW-0472">Membrane</keyword>
<evidence type="ECO:0000256" key="1">
    <source>
        <dbReference type="SAM" id="Coils"/>
    </source>
</evidence>
<dbReference type="RefSeq" id="WP_186950571.1">
    <property type="nucleotide sequence ID" value="NZ_JACOPL010000055.1"/>
</dbReference>
<feature type="transmembrane region" description="Helical" evidence="2">
    <location>
        <begin position="85"/>
        <end position="102"/>
    </location>
</feature>
<dbReference type="EMBL" id="JACOPL010000055">
    <property type="protein sequence ID" value="MBC5726887.1"/>
    <property type="molecule type" value="Genomic_DNA"/>
</dbReference>
<protein>
    <submittedName>
        <fullName evidence="3">Uncharacterized protein</fullName>
    </submittedName>
</protein>
<keyword evidence="2" id="KW-0812">Transmembrane</keyword>